<dbReference type="AlphaFoldDB" id="A0A1U7HIV5"/>
<comment type="caution">
    <text evidence="1">The sequence shown here is derived from an EMBL/GenBank/DDBJ whole genome shotgun (WGS) entry which is preliminary data.</text>
</comment>
<evidence type="ECO:0000313" key="1">
    <source>
        <dbReference type="EMBL" id="OKH23523.1"/>
    </source>
</evidence>
<sequence>MPIKSALVAQILLCQIRAIHIAPQAEKKLDLELDNDTDEALREFLVAFWFNPGNAAAYASLGLLAPYLGLFNHPIMEIRRKVTSNKFEFSNHAMDQFITHQIQINLLRLLCTNIMSKYNLTKPVHTDR</sequence>
<protein>
    <submittedName>
        <fullName evidence="1">Uncharacterized protein</fullName>
    </submittedName>
</protein>
<evidence type="ECO:0000313" key="2">
    <source>
        <dbReference type="Proteomes" id="UP000186868"/>
    </source>
</evidence>
<dbReference type="Proteomes" id="UP000186868">
    <property type="component" value="Unassembled WGS sequence"/>
</dbReference>
<dbReference type="EMBL" id="MRCB01000009">
    <property type="protein sequence ID" value="OKH23523.1"/>
    <property type="molecule type" value="Genomic_DNA"/>
</dbReference>
<gene>
    <name evidence="1" type="ORF">NIES593_09875</name>
</gene>
<name>A0A1U7HIV5_9CYAN</name>
<accession>A0A1U7HIV5</accession>
<proteinExistence type="predicted"/>
<organism evidence="1 2">
    <name type="scientific">Hydrococcus rivularis NIES-593</name>
    <dbReference type="NCBI Taxonomy" id="1921803"/>
    <lineage>
        <taxon>Bacteria</taxon>
        <taxon>Bacillati</taxon>
        <taxon>Cyanobacteriota</taxon>
        <taxon>Cyanophyceae</taxon>
        <taxon>Pleurocapsales</taxon>
        <taxon>Hydrococcaceae</taxon>
        <taxon>Hydrococcus</taxon>
    </lineage>
</organism>
<reference evidence="1 2" key="1">
    <citation type="submission" date="2016-11" db="EMBL/GenBank/DDBJ databases">
        <title>Draft Genome Sequences of Nine Cyanobacterial Strains from Diverse Habitats.</title>
        <authorList>
            <person name="Zhu T."/>
            <person name="Hou S."/>
            <person name="Lu X."/>
            <person name="Hess W.R."/>
        </authorList>
    </citation>
    <scope>NUCLEOTIDE SEQUENCE [LARGE SCALE GENOMIC DNA]</scope>
    <source>
        <strain evidence="1 2">NIES-593</strain>
    </source>
</reference>
<keyword evidence="2" id="KW-1185">Reference proteome</keyword>